<protein>
    <submittedName>
        <fullName evidence="1">Uncharacterized protein</fullName>
    </submittedName>
</protein>
<dbReference type="RefSeq" id="WP_320688427.1">
    <property type="nucleotide sequence ID" value="NZ_JAXBLV010000207.1"/>
</dbReference>
<evidence type="ECO:0000313" key="2">
    <source>
        <dbReference type="Proteomes" id="UP001272242"/>
    </source>
</evidence>
<name>A0ABU5F3F1_9BACT</name>
<sequence length="97" mass="11550">MRRDHEAALYAALDKLYMQGSVAILWTDLYLWYNADRLNKSAFRDISSQWKSVCEYYGHDEDDTPELEEIKHSDTWFLLTRKLFAEEERVPLSARTD</sequence>
<evidence type="ECO:0000313" key="1">
    <source>
        <dbReference type="EMBL" id="MDY3562090.1"/>
    </source>
</evidence>
<accession>A0ABU5F3F1</accession>
<proteinExistence type="predicted"/>
<reference evidence="2" key="1">
    <citation type="journal article" date="2023" name="Mar. Drugs">
        <title>Gemmata algarum, a Novel Planctomycete Isolated from an Algal Mat, Displays Antimicrobial Activity.</title>
        <authorList>
            <person name="Kumar G."/>
            <person name="Kallscheuer N."/>
            <person name="Kashif M."/>
            <person name="Ahamad S."/>
            <person name="Jagadeeshwari U."/>
            <person name="Pannikurungottu S."/>
            <person name="Haufschild T."/>
            <person name="Kabuu M."/>
            <person name="Sasikala C."/>
            <person name="Jogler C."/>
            <person name="Ramana C."/>
        </authorList>
    </citation>
    <scope>NUCLEOTIDE SEQUENCE [LARGE SCALE GENOMIC DNA]</scope>
    <source>
        <strain evidence="2">JC673</strain>
    </source>
</reference>
<comment type="caution">
    <text evidence="1">The sequence shown here is derived from an EMBL/GenBank/DDBJ whole genome shotgun (WGS) entry which is preliminary data.</text>
</comment>
<keyword evidence="2" id="KW-1185">Reference proteome</keyword>
<gene>
    <name evidence="1" type="ORF">R5W23_003536</name>
</gene>
<dbReference type="Proteomes" id="UP001272242">
    <property type="component" value="Unassembled WGS sequence"/>
</dbReference>
<dbReference type="EMBL" id="JAXBLV010000207">
    <property type="protein sequence ID" value="MDY3562090.1"/>
    <property type="molecule type" value="Genomic_DNA"/>
</dbReference>
<organism evidence="1 2">
    <name type="scientific">Gemmata algarum</name>
    <dbReference type="NCBI Taxonomy" id="2975278"/>
    <lineage>
        <taxon>Bacteria</taxon>
        <taxon>Pseudomonadati</taxon>
        <taxon>Planctomycetota</taxon>
        <taxon>Planctomycetia</taxon>
        <taxon>Gemmatales</taxon>
        <taxon>Gemmataceae</taxon>
        <taxon>Gemmata</taxon>
    </lineage>
</organism>